<dbReference type="SUPFAM" id="SSF103481">
    <property type="entry name" value="Multidrug resistance efflux transporter EmrE"/>
    <property type="match status" value="2"/>
</dbReference>
<keyword evidence="3 6" id="KW-0812">Transmembrane</keyword>
<feature type="transmembrane region" description="Helical" evidence="6">
    <location>
        <begin position="33"/>
        <end position="55"/>
    </location>
</feature>
<feature type="domain" description="EamA" evidence="7">
    <location>
        <begin position="153"/>
        <end position="288"/>
    </location>
</feature>
<evidence type="ECO:0000259" key="7">
    <source>
        <dbReference type="Pfam" id="PF00892"/>
    </source>
</evidence>
<feature type="transmembrane region" description="Helical" evidence="6">
    <location>
        <begin position="271"/>
        <end position="291"/>
    </location>
</feature>
<feature type="transmembrane region" description="Helical" evidence="6">
    <location>
        <begin position="248"/>
        <end position="265"/>
    </location>
</feature>
<evidence type="ECO:0000256" key="1">
    <source>
        <dbReference type="ARBA" id="ARBA00004651"/>
    </source>
</evidence>
<name>A0A7L4UMX7_BALHA</name>
<dbReference type="PANTHER" id="PTHR32322">
    <property type="entry name" value="INNER MEMBRANE TRANSPORTER"/>
    <property type="match status" value="1"/>
</dbReference>
<feature type="transmembrane region" description="Helical" evidence="6">
    <location>
        <begin position="151"/>
        <end position="172"/>
    </location>
</feature>
<sequence length="312" mass="34881">MNERKELLPYAGLVTAMLFWAVSYVWVKEAYDSFTPITLVFFRLLLSTILLLVIGKLLKRLNPIKKGTVKNLMLLAFFEPLLYYIGESYGISMVSPTTGSIIIATTPLFVALSSFLFFKERLPFLSFIGALISFSGVLLMIISNGDNLKGQALGILLMFLAVSSVVGYTLILNKISTQYTPFSLITYQNAFGAIFFAPIFFINDYQSFSFTAVTAESWQKLFLLAFFCSSIAYILFVDGIRHIGVSKANYFINLIPVFTATFAIHKGLDTLNVYMVAGIALTVGGLFLSQFKGSFFRRTLKKVLKRKKPLTS</sequence>
<dbReference type="InterPro" id="IPR050638">
    <property type="entry name" value="AA-Vitamin_Transporters"/>
</dbReference>
<evidence type="ECO:0000256" key="2">
    <source>
        <dbReference type="ARBA" id="ARBA00022475"/>
    </source>
</evidence>
<protein>
    <submittedName>
        <fullName evidence="8">Drug/metabolite transporter (DMT)-like permease</fullName>
    </submittedName>
</protein>
<feature type="transmembrane region" description="Helical" evidence="6">
    <location>
        <begin position="67"/>
        <end position="86"/>
    </location>
</feature>
<feature type="transmembrane region" description="Helical" evidence="6">
    <location>
        <begin position="125"/>
        <end position="145"/>
    </location>
</feature>
<organism evidence="8 9">
    <name type="scientific">Balneicella halophila</name>
    <dbReference type="NCBI Taxonomy" id="1537566"/>
    <lineage>
        <taxon>Bacteria</taxon>
        <taxon>Pseudomonadati</taxon>
        <taxon>Bacteroidota</taxon>
        <taxon>Bacteroidia</taxon>
        <taxon>Bacteroidales</taxon>
        <taxon>Balneicellaceae</taxon>
        <taxon>Balneicella</taxon>
    </lineage>
</organism>
<evidence type="ECO:0000256" key="6">
    <source>
        <dbReference type="SAM" id="Phobius"/>
    </source>
</evidence>
<accession>A0A7L4UMX7</accession>
<feature type="transmembrane region" description="Helical" evidence="6">
    <location>
        <begin position="184"/>
        <end position="202"/>
    </location>
</feature>
<comment type="subcellular location">
    <subcellularLocation>
        <location evidence="1">Cell membrane</location>
        <topology evidence="1">Multi-pass membrane protein</topology>
    </subcellularLocation>
</comment>
<evidence type="ECO:0000256" key="5">
    <source>
        <dbReference type="ARBA" id="ARBA00023136"/>
    </source>
</evidence>
<keyword evidence="5 6" id="KW-0472">Membrane</keyword>
<feature type="transmembrane region" description="Helical" evidence="6">
    <location>
        <begin position="98"/>
        <end position="118"/>
    </location>
</feature>
<keyword evidence="9" id="KW-1185">Reference proteome</keyword>
<keyword evidence="4 6" id="KW-1133">Transmembrane helix</keyword>
<dbReference type="EMBL" id="QENZ01000005">
    <property type="protein sequence ID" value="PVX49892.1"/>
    <property type="molecule type" value="Genomic_DNA"/>
</dbReference>
<evidence type="ECO:0000256" key="4">
    <source>
        <dbReference type="ARBA" id="ARBA00022989"/>
    </source>
</evidence>
<dbReference type="PANTHER" id="PTHR32322:SF18">
    <property type="entry name" value="S-ADENOSYLMETHIONINE_S-ADENOSYLHOMOCYSTEINE TRANSPORTER"/>
    <property type="match status" value="1"/>
</dbReference>
<evidence type="ECO:0000313" key="8">
    <source>
        <dbReference type="EMBL" id="PVX49892.1"/>
    </source>
</evidence>
<keyword evidence="2" id="KW-1003">Cell membrane</keyword>
<dbReference type="GO" id="GO:0005886">
    <property type="term" value="C:plasma membrane"/>
    <property type="evidence" value="ECO:0007669"/>
    <property type="project" value="UniProtKB-SubCell"/>
</dbReference>
<reference evidence="8 9" key="1">
    <citation type="submission" date="2018-05" db="EMBL/GenBank/DDBJ databases">
        <title>Genomic Encyclopedia of Type Strains, Phase IV (KMG-IV): sequencing the most valuable type-strain genomes for metagenomic binning, comparative biology and taxonomic classification.</title>
        <authorList>
            <person name="Goeker M."/>
        </authorList>
    </citation>
    <scope>NUCLEOTIDE SEQUENCE [LARGE SCALE GENOMIC DNA]</scope>
    <source>
        <strain evidence="8 9">DSM 28579</strain>
    </source>
</reference>
<dbReference type="AlphaFoldDB" id="A0A7L4UMX7"/>
<evidence type="ECO:0000256" key="3">
    <source>
        <dbReference type="ARBA" id="ARBA00022692"/>
    </source>
</evidence>
<feature type="domain" description="EamA" evidence="7">
    <location>
        <begin position="12"/>
        <end position="141"/>
    </location>
</feature>
<feature type="transmembrane region" description="Helical" evidence="6">
    <location>
        <begin position="7"/>
        <end position="27"/>
    </location>
</feature>
<dbReference type="Pfam" id="PF00892">
    <property type="entry name" value="EamA"/>
    <property type="match status" value="2"/>
</dbReference>
<dbReference type="InterPro" id="IPR000620">
    <property type="entry name" value="EamA_dom"/>
</dbReference>
<dbReference type="OrthoDB" id="9805239at2"/>
<dbReference type="InterPro" id="IPR037185">
    <property type="entry name" value="EmrE-like"/>
</dbReference>
<evidence type="ECO:0000313" key="9">
    <source>
        <dbReference type="Proteomes" id="UP000251835"/>
    </source>
</evidence>
<proteinExistence type="predicted"/>
<gene>
    <name evidence="8" type="ORF">C7377_1530</name>
</gene>
<comment type="caution">
    <text evidence="8">The sequence shown here is derived from an EMBL/GenBank/DDBJ whole genome shotgun (WGS) entry which is preliminary data.</text>
</comment>
<dbReference type="Proteomes" id="UP000251835">
    <property type="component" value="Unassembled WGS sequence"/>
</dbReference>
<feature type="transmembrane region" description="Helical" evidence="6">
    <location>
        <begin position="217"/>
        <end position="236"/>
    </location>
</feature>
<dbReference type="RefSeq" id="WP_116496752.1">
    <property type="nucleotide sequence ID" value="NZ_QENZ01000005.1"/>
</dbReference>